<dbReference type="AlphaFoldDB" id="A0A502FIF8"/>
<feature type="domain" description="Glycosyl transferase family 1" evidence="2">
    <location>
        <begin position="291"/>
        <end position="435"/>
    </location>
</feature>
<protein>
    <submittedName>
        <fullName evidence="3">Glycosyltransferase family 1 protein</fullName>
    </submittedName>
</protein>
<dbReference type="Proteomes" id="UP000317078">
    <property type="component" value="Unassembled WGS sequence"/>
</dbReference>
<name>A0A502FIF8_9PROT</name>
<dbReference type="OrthoDB" id="9790710at2"/>
<comment type="caution">
    <text evidence="3">The sequence shown here is derived from an EMBL/GenBank/DDBJ whole genome shotgun (WGS) entry which is preliminary data.</text>
</comment>
<dbReference type="RefSeq" id="WP_140885888.1">
    <property type="nucleotide sequence ID" value="NZ_RCZP01000030.1"/>
</dbReference>
<dbReference type="SUPFAM" id="SSF53756">
    <property type="entry name" value="UDP-Glycosyltransferase/glycogen phosphorylase"/>
    <property type="match status" value="1"/>
</dbReference>
<dbReference type="GO" id="GO:0016757">
    <property type="term" value="F:glycosyltransferase activity"/>
    <property type="evidence" value="ECO:0007669"/>
    <property type="project" value="InterPro"/>
</dbReference>
<evidence type="ECO:0000259" key="2">
    <source>
        <dbReference type="Pfam" id="PF00534"/>
    </source>
</evidence>
<reference evidence="3 4" key="1">
    <citation type="journal article" date="2019" name="Environ. Microbiol.">
        <title>Species interactions and distinct microbial communities in high Arctic permafrost affected cryosols are associated with the CH4 and CO2 gas fluxes.</title>
        <authorList>
            <person name="Altshuler I."/>
            <person name="Hamel J."/>
            <person name="Turney S."/>
            <person name="Magnuson E."/>
            <person name="Levesque R."/>
            <person name="Greer C."/>
            <person name="Whyte L.G."/>
        </authorList>
    </citation>
    <scope>NUCLEOTIDE SEQUENCE [LARGE SCALE GENOMIC DNA]</scope>
    <source>
        <strain evidence="3 4">S9.3B</strain>
    </source>
</reference>
<dbReference type="Gene3D" id="3.40.50.2000">
    <property type="entry name" value="Glycogen Phosphorylase B"/>
    <property type="match status" value="1"/>
</dbReference>
<feature type="compositionally biased region" description="Pro residues" evidence="1">
    <location>
        <begin position="80"/>
        <end position="89"/>
    </location>
</feature>
<sequence>MTLWLDVEDLFHYALRNPRPSGIQRLSFELYVGLREVLGENVRFCRHDPVGDAFRTVPWEAVEGLVTAMLRPSAEAPRGAAPPAPPGGPPQEASLARNLAGRLPLEMRDPLMQAVASQKTALAAQLAALRHGVRSLRAAPSLLRGRGQAGDEGSAAHGEDIRGLARHGDVLGVIGSPWFHSDYGGFVARATAGCGMRTALLVYDLIPLLRPEWFDTGLVRVFGRWFRGFAPRADHLFAISEATARDVERWSAREGVPLRLPAHTLPIGTGFTGPPVAAAGTLPMGLKPGGYALVVSTIEARKNHVLAFRAWRRLVEEMPPEAVPQLVFAGKVGWLVQDLMQQIENCGHLGGKIVIVPGPTDAELVALYQGCRFTLFPSLYEGWGLPVTESLSFGKLCIASDRTSLPEAGGTFCLYIDPENITGATETIRRTCTDDALIAEREAAIRDGFRPVPWRRPAEVLAGHLGLAPPA</sequence>
<feature type="region of interest" description="Disordered" evidence="1">
    <location>
        <begin position="74"/>
        <end position="94"/>
    </location>
</feature>
<dbReference type="PANTHER" id="PTHR46401">
    <property type="entry name" value="GLYCOSYLTRANSFERASE WBBK-RELATED"/>
    <property type="match status" value="1"/>
</dbReference>
<keyword evidence="3" id="KW-0808">Transferase</keyword>
<evidence type="ECO:0000313" key="3">
    <source>
        <dbReference type="EMBL" id="TPG49238.1"/>
    </source>
</evidence>
<evidence type="ECO:0000313" key="4">
    <source>
        <dbReference type="Proteomes" id="UP000317078"/>
    </source>
</evidence>
<organism evidence="3 4">
    <name type="scientific">Muricoccus nepalensis</name>
    <dbReference type="NCBI Taxonomy" id="1854500"/>
    <lineage>
        <taxon>Bacteria</taxon>
        <taxon>Pseudomonadati</taxon>
        <taxon>Pseudomonadota</taxon>
        <taxon>Alphaproteobacteria</taxon>
        <taxon>Acetobacterales</taxon>
        <taxon>Roseomonadaceae</taxon>
        <taxon>Muricoccus</taxon>
    </lineage>
</organism>
<dbReference type="CDD" id="cd03809">
    <property type="entry name" value="GT4_MtfB-like"/>
    <property type="match status" value="1"/>
</dbReference>
<dbReference type="EMBL" id="RCZP01000030">
    <property type="protein sequence ID" value="TPG49238.1"/>
    <property type="molecule type" value="Genomic_DNA"/>
</dbReference>
<dbReference type="Pfam" id="PF00534">
    <property type="entry name" value="Glycos_transf_1"/>
    <property type="match status" value="1"/>
</dbReference>
<gene>
    <name evidence="3" type="ORF">EAH89_22045</name>
</gene>
<keyword evidence="4" id="KW-1185">Reference proteome</keyword>
<dbReference type="InterPro" id="IPR001296">
    <property type="entry name" value="Glyco_trans_1"/>
</dbReference>
<dbReference type="PANTHER" id="PTHR46401:SF8">
    <property type="entry name" value="BLL6006 PROTEIN"/>
    <property type="match status" value="1"/>
</dbReference>
<accession>A0A502FIF8</accession>
<evidence type="ECO:0000256" key="1">
    <source>
        <dbReference type="SAM" id="MobiDB-lite"/>
    </source>
</evidence>
<proteinExistence type="predicted"/>